<dbReference type="PANTHER" id="PTHR32071:SF119">
    <property type="entry name" value="SIGMA L-DEPENDENT TRANSCRIPTIONAL REGULATOR YPLP-RELATED"/>
    <property type="match status" value="1"/>
</dbReference>
<keyword evidence="3" id="KW-0805">Transcription regulation</keyword>
<accession>A0ABS8HSS4</accession>
<name>A0ABS8HSS4_9FIRM</name>
<comment type="caution">
    <text evidence="9">The sequence shown here is derived from an EMBL/GenBank/DDBJ whole genome shotgun (WGS) entry which is preliminary data.</text>
</comment>
<dbReference type="InterPro" id="IPR058031">
    <property type="entry name" value="AAA_lid_NorR"/>
</dbReference>
<dbReference type="InterPro" id="IPR025943">
    <property type="entry name" value="Sigma_54_int_dom_ATP-bd_2"/>
</dbReference>
<dbReference type="SMART" id="SM00448">
    <property type="entry name" value="REC"/>
    <property type="match status" value="1"/>
</dbReference>
<dbReference type="SUPFAM" id="SSF46689">
    <property type="entry name" value="Homeodomain-like"/>
    <property type="match status" value="1"/>
</dbReference>
<evidence type="ECO:0000313" key="10">
    <source>
        <dbReference type="Proteomes" id="UP001165492"/>
    </source>
</evidence>
<keyword evidence="1" id="KW-0547">Nucleotide-binding</keyword>
<keyword evidence="10" id="KW-1185">Reference proteome</keyword>
<dbReference type="InterPro" id="IPR003593">
    <property type="entry name" value="AAA+_ATPase"/>
</dbReference>
<evidence type="ECO:0000313" key="9">
    <source>
        <dbReference type="EMBL" id="MCC5466234.1"/>
    </source>
</evidence>
<dbReference type="Pfam" id="PF00158">
    <property type="entry name" value="Sigma54_activat"/>
    <property type="match status" value="1"/>
</dbReference>
<dbReference type="PROSITE" id="PS00676">
    <property type="entry name" value="SIGMA54_INTERACT_2"/>
    <property type="match status" value="1"/>
</dbReference>
<dbReference type="Proteomes" id="UP001165492">
    <property type="component" value="Unassembled WGS sequence"/>
</dbReference>
<evidence type="ECO:0000256" key="4">
    <source>
        <dbReference type="ARBA" id="ARBA00023125"/>
    </source>
</evidence>
<dbReference type="EMBL" id="JAJHJB010000016">
    <property type="protein sequence ID" value="MCC5466234.1"/>
    <property type="molecule type" value="Genomic_DNA"/>
</dbReference>
<sequence>MKSNNNLKILVVDDEKEYREVLQMILESKGYITETACSGKDALEKLKQKNFNLVLSDLIMPGMSGIELLEQIIEKHPETEVIIVTGYGTVQNAVEAMKKGAFTYFIKSHDPEELLIEIGKIKKLAGLENNNELVRSQQIDHNFMLKTKNSRFKKVLDIAEKAAQSNINILILGESGVGKEVFAHYIHHCSDRRGRSFIAINCHALANNVLESELFGHEKGAFTGAVEQRKGRFEAAHGGTLFLDEIGEISLSTQVKLLRIIELKAIERIGSNKSIDVDFRLICATNKNLHKSILEGEFREDLFYRMSTITIEIPPLRDRKEDLTDLIDFFFKRSEAELKKKVNQIEKGVMNFLFYYDYPGNIRELKNIIERLVALSSNGIIKEVDLPEYKKGEQCNNEIVEVKSLKDVRKEFEAKYIAEVLELSDYNMSATARKLDITRRQLFNKITEYNLK</sequence>
<keyword evidence="5" id="KW-0804">Transcription</keyword>
<dbReference type="Gene3D" id="1.10.8.60">
    <property type="match status" value="1"/>
</dbReference>
<dbReference type="SUPFAM" id="SSF52540">
    <property type="entry name" value="P-loop containing nucleoside triphosphate hydrolases"/>
    <property type="match status" value="1"/>
</dbReference>
<dbReference type="Gene3D" id="1.10.10.60">
    <property type="entry name" value="Homeodomain-like"/>
    <property type="match status" value="1"/>
</dbReference>
<dbReference type="CDD" id="cd00009">
    <property type="entry name" value="AAA"/>
    <property type="match status" value="1"/>
</dbReference>
<feature type="domain" description="Sigma-54 factor interaction" evidence="7">
    <location>
        <begin position="145"/>
        <end position="374"/>
    </location>
</feature>
<keyword evidence="4" id="KW-0238">DNA-binding</keyword>
<dbReference type="PROSITE" id="PS50110">
    <property type="entry name" value="RESPONSE_REGULATORY"/>
    <property type="match status" value="1"/>
</dbReference>
<dbReference type="RefSeq" id="WP_229535406.1">
    <property type="nucleotide sequence ID" value="NZ_JAJHJB010000016.1"/>
</dbReference>
<dbReference type="InterPro" id="IPR002078">
    <property type="entry name" value="Sigma_54_int"/>
</dbReference>
<dbReference type="Gene3D" id="3.40.50.2300">
    <property type="match status" value="1"/>
</dbReference>
<evidence type="ECO:0000256" key="2">
    <source>
        <dbReference type="ARBA" id="ARBA00022840"/>
    </source>
</evidence>
<dbReference type="PROSITE" id="PS50045">
    <property type="entry name" value="SIGMA54_INTERACT_4"/>
    <property type="match status" value="1"/>
</dbReference>
<proteinExistence type="predicted"/>
<dbReference type="InterPro" id="IPR025662">
    <property type="entry name" value="Sigma_54_int_dom_ATP-bd_1"/>
</dbReference>
<dbReference type="SMART" id="SM00382">
    <property type="entry name" value="AAA"/>
    <property type="match status" value="1"/>
</dbReference>
<reference evidence="9" key="1">
    <citation type="submission" date="2021-11" db="EMBL/GenBank/DDBJ databases">
        <title>Description of a new species Pelosinus isolated from the bottom sediments of Lake Baikal.</title>
        <authorList>
            <person name="Zakharyuk A."/>
        </authorList>
    </citation>
    <scope>NUCLEOTIDE SEQUENCE</scope>
    <source>
        <strain evidence="9">Bkl1</strain>
    </source>
</reference>
<evidence type="ECO:0000259" key="8">
    <source>
        <dbReference type="PROSITE" id="PS50110"/>
    </source>
</evidence>
<feature type="modified residue" description="4-aspartylphosphate" evidence="6">
    <location>
        <position position="57"/>
    </location>
</feature>
<dbReference type="PRINTS" id="PR01590">
    <property type="entry name" value="HTHFIS"/>
</dbReference>
<keyword evidence="2" id="KW-0067">ATP-binding</keyword>
<dbReference type="InterPro" id="IPR025944">
    <property type="entry name" value="Sigma_54_int_dom_CS"/>
</dbReference>
<evidence type="ECO:0000256" key="5">
    <source>
        <dbReference type="ARBA" id="ARBA00023163"/>
    </source>
</evidence>
<gene>
    <name evidence="9" type="ORF">LMF89_12815</name>
</gene>
<evidence type="ECO:0000256" key="1">
    <source>
        <dbReference type="ARBA" id="ARBA00022741"/>
    </source>
</evidence>
<dbReference type="Pfam" id="PF02954">
    <property type="entry name" value="HTH_8"/>
    <property type="match status" value="1"/>
</dbReference>
<evidence type="ECO:0000256" key="3">
    <source>
        <dbReference type="ARBA" id="ARBA00023015"/>
    </source>
</evidence>
<dbReference type="InterPro" id="IPR009057">
    <property type="entry name" value="Homeodomain-like_sf"/>
</dbReference>
<dbReference type="InterPro" id="IPR027417">
    <property type="entry name" value="P-loop_NTPase"/>
</dbReference>
<evidence type="ECO:0000256" key="6">
    <source>
        <dbReference type="PROSITE-ProRule" id="PRU00169"/>
    </source>
</evidence>
<dbReference type="PROSITE" id="PS00675">
    <property type="entry name" value="SIGMA54_INTERACT_1"/>
    <property type="match status" value="1"/>
</dbReference>
<dbReference type="PROSITE" id="PS00688">
    <property type="entry name" value="SIGMA54_INTERACT_3"/>
    <property type="match status" value="1"/>
</dbReference>
<evidence type="ECO:0000259" key="7">
    <source>
        <dbReference type="PROSITE" id="PS50045"/>
    </source>
</evidence>
<dbReference type="Pfam" id="PF25601">
    <property type="entry name" value="AAA_lid_14"/>
    <property type="match status" value="1"/>
</dbReference>
<dbReference type="Pfam" id="PF00072">
    <property type="entry name" value="Response_reg"/>
    <property type="match status" value="1"/>
</dbReference>
<dbReference type="PANTHER" id="PTHR32071">
    <property type="entry name" value="TRANSCRIPTIONAL REGULATORY PROTEIN"/>
    <property type="match status" value="1"/>
</dbReference>
<dbReference type="Gene3D" id="3.40.50.300">
    <property type="entry name" value="P-loop containing nucleotide triphosphate hydrolases"/>
    <property type="match status" value="1"/>
</dbReference>
<protein>
    <submittedName>
        <fullName evidence="9">Sigma-54 dependent transcriptional regulator</fullName>
    </submittedName>
</protein>
<dbReference type="InterPro" id="IPR002197">
    <property type="entry name" value="HTH_Fis"/>
</dbReference>
<dbReference type="SUPFAM" id="SSF52172">
    <property type="entry name" value="CheY-like"/>
    <property type="match status" value="1"/>
</dbReference>
<feature type="domain" description="Response regulatory" evidence="8">
    <location>
        <begin position="8"/>
        <end position="122"/>
    </location>
</feature>
<dbReference type="InterPro" id="IPR011006">
    <property type="entry name" value="CheY-like_superfamily"/>
</dbReference>
<keyword evidence="6" id="KW-0597">Phosphoprotein</keyword>
<dbReference type="InterPro" id="IPR001789">
    <property type="entry name" value="Sig_transdc_resp-reg_receiver"/>
</dbReference>
<organism evidence="9 10">
    <name type="scientific">Pelosinus baikalensis</name>
    <dbReference type="NCBI Taxonomy" id="2892015"/>
    <lineage>
        <taxon>Bacteria</taxon>
        <taxon>Bacillati</taxon>
        <taxon>Bacillota</taxon>
        <taxon>Negativicutes</taxon>
        <taxon>Selenomonadales</taxon>
        <taxon>Sporomusaceae</taxon>
        <taxon>Pelosinus</taxon>
    </lineage>
</organism>